<sequence length="56" mass="6752">MEIEFSIVFNQNSNSLSFHQCEIIWNSILVCMWMPLCLKQYPLRLHLFNLSNIVRH</sequence>
<keyword evidence="2" id="KW-1185">Reference proteome</keyword>
<evidence type="ECO:0000313" key="2">
    <source>
        <dbReference type="Proteomes" id="UP001295684"/>
    </source>
</evidence>
<reference evidence="1" key="1">
    <citation type="submission" date="2023-07" db="EMBL/GenBank/DDBJ databases">
        <authorList>
            <consortium name="AG Swart"/>
            <person name="Singh M."/>
            <person name="Singh A."/>
            <person name="Seah K."/>
            <person name="Emmerich C."/>
        </authorList>
    </citation>
    <scope>NUCLEOTIDE SEQUENCE</scope>
    <source>
        <strain evidence="1">DP1</strain>
    </source>
</reference>
<dbReference type="Proteomes" id="UP001295684">
    <property type="component" value="Unassembled WGS sequence"/>
</dbReference>
<proteinExistence type="predicted"/>
<comment type="caution">
    <text evidence="1">The sequence shown here is derived from an EMBL/GenBank/DDBJ whole genome shotgun (WGS) entry which is preliminary data.</text>
</comment>
<dbReference type="AlphaFoldDB" id="A0AAD1YBL6"/>
<organism evidence="1 2">
    <name type="scientific">Euplotes crassus</name>
    <dbReference type="NCBI Taxonomy" id="5936"/>
    <lineage>
        <taxon>Eukaryota</taxon>
        <taxon>Sar</taxon>
        <taxon>Alveolata</taxon>
        <taxon>Ciliophora</taxon>
        <taxon>Intramacronucleata</taxon>
        <taxon>Spirotrichea</taxon>
        <taxon>Hypotrichia</taxon>
        <taxon>Euplotida</taxon>
        <taxon>Euplotidae</taxon>
        <taxon>Moneuplotes</taxon>
    </lineage>
</organism>
<accession>A0AAD1YBL6</accession>
<protein>
    <submittedName>
        <fullName evidence="1">Uncharacterized protein</fullName>
    </submittedName>
</protein>
<name>A0AAD1YBL6_EUPCR</name>
<gene>
    <name evidence="1" type="ORF">ECRASSUSDP1_LOCUS29415</name>
</gene>
<dbReference type="EMBL" id="CAMPGE010030268">
    <property type="protein sequence ID" value="CAI2387781.1"/>
    <property type="molecule type" value="Genomic_DNA"/>
</dbReference>
<evidence type="ECO:0000313" key="1">
    <source>
        <dbReference type="EMBL" id="CAI2387781.1"/>
    </source>
</evidence>